<name>A0A2S3WHA9_PSEPU</name>
<dbReference type="AlphaFoldDB" id="A0A2S3WHA9"/>
<keyword evidence="3 5" id="KW-0694">RNA-binding</keyword>
<evidence type="ECO:0000313" key="6">
    <source>
        <dbReference type="EMBL" id="POF90312.1"/>
    </source>
</evidence>
<dbReference type="Pfam" id="PF02599">
    <property type="entry name" value="CsrA"/>
    <property type="match status" value="1"/>
</dbReference>
<dbReference type="GO" id="GO:0045947">
    <property type="term" value="P:negative regulation of translational initiation"/>
    <property type="evidence" value="ECO:0007669"/>
    <property type="project" value="UniProtKB-UniRule"/>
</dbReference>
<dbReference type="InterPro" id="IPR036107">
    <property type="entry name" value="CsrA_sf"/>
</dbReference>
<keyword evidence="2 5" id="KW-0810">Translation regulation</keyword>
<dbReference type="NCBIfam" id="TIGR00202">
    <property type="entry name" value="csrA"/>
    <property type="match status" value="1"/>
</dbReference>
<dbReference type="EMBL" id="MIND01000018">
    <property type="protein sequence ID" value="POF90312.1"/>
    <property type="molecule type" value="Genomic_DNA"/>
</dbReference>
<evidence type="ECO:0000256" key="5">
    <source>
        <dbReference type="HAMAP-Rule" id="MF_00167"/>
    </source>
</evidence>
<protein>
    <recommendedName>
        <fullName evidence="5">Translational regulator CsrA</fullName>
    </recommendedName>
    <alternativeName>
        <fullName evidence="5">Carbon storage regulator</fullName>
    </alternativeName>
</protein>
<dbReference type="PANTHER" id="PTHR34984">
    <property type="entry name" value="CARBON STORAGE REGULATOR"/>
    <property type="match status" value="1"/>
</dbReference>
<evidence type="ECO:0000256" key="2">
    <source>
        <dbReference type="ARBA" id="ARBA00022845"/>
    </source>
</evidence>
<dbReference type="GO" id="GO:0045948">
    <property type="term" value="P:positive regulation of translational initiation"/>
    <property type="evidence" value="ECO:0007669"/>
    <property type="project" value="UniProtKB-UniRule"/>
</dbReference>
<organism evidence="6 7">
    <name type="scientific">Pseudomonas putida</name>
    <name type="common">Arthrobacter siderocapsulatus</name>
    <dbReference type="NCBI Taxonomy" id="303"/>
    <lineage>
        <taxon>Bacteria</taxon>
        <taxon>Pseudomonadati</taxon>
        <taxon>Pseudomonadota</taxon>
        <taxon>Gammaproteobacteria</taxon>
        <taxon>Pseudomonadales</taxon>
        <taxon>Pseudomonadaceae</taxon>
        <taxon>Pseudomonas</taxon>
    </lineage>
</organism>
<evidence type="ECO:0000256" key="1">
    <source>
        <dbReference type="ARBA" id="ARBA00022490"/>
    </source>
</evidence>
<evidence type="ECO:0000313" key="7">
    <source>
        <dbReference type="Proteomes" id="UP000237194"/>
    </source>
</evidence>
<comment type="function">
    <text evidence="5">A key translational regulator that binds mRNA to regulate translation initiation and/or mRNA stability. Mediates global changes in gene expression, shifting from rapid growth to stress survival by linking envelope stress, the stringent response and the catabolite repression systems. Usually binds in the 5'-UTR; binding at or near the Shine-Dalgarno sequence prevents ribosome-binding, repressing translation, binding elsewhere in the 5'-UTR can activate translation and/or stabilize the mRNA. Its function is antagonized by small RNA(s).</text>
</comment>
<dbReference type="GO" id="GO:0006402">
    <property type="term" value="P:mRNA catabolic process"/>
    <property type="evidence" value="ECO:0007669"/>
    <property type="project" value="InterPro"/>
</dbReference>
<keyword evidence="1 5" id="KW-0963">Cytoplasm</keyword>
<dbReference type="Gene3D" id="2.60.40.4380">
    <property type="entry name" value="Translational regulator CsrA"/>
    <property type="match status" value="1"/>
</dbReference>
<proteinExistence type="inferred from homology"/>
<dbReference type="GO" id="GO:0005829">
    <property type="term" value="C:cytosol"/>
    <property type="evidence" value="ECO:0007669"/>
    <property type="project" value="TreeGrafter"/>
</dbReference>
<dbReference type="Proteomes" id="UP000237194">
    <property type="component" value="Unassembled WGS sequence"/>
</dbReference>
<reference evidence="6 7" key="2">
    <citation type="submission" date="2018-03" db="EMBL/GenBank/DDBJ databases">
        <title>Draft genome of Pseudomonas putida strain KT-27.</title>
        <authorList>
            <person name="Yoshizawa S."/>
            <person name="Khan N.H."/>
            <person name="Nishimura M."/>
            <person name="Chiura H.X."/>
            <person name="Ogura Y."/>
            <person name="Hayashi T."/>
            <person name="Kogure K."/>
        </authorList>
    </citation>
    <scope>NUCLEOTIDE SEQUENCE [LARGE SCALE GENOMIC DNA]</scope>
    <source>
        <strain evidence="6 7">KT-27</strain>
    </source>
</reference>
<dbReference type="RefSeq" id="WP_103438225.1">
    <property type="nucleotide sequence ID" value="NZ_MIND01000018.1"/>
</dbReference>
<evidence type="ECO:0000256" key="3">
    <source>
        <dbReference type="ARBA" id="ARBA00022884"/>
    </source>
</evidence>
<dbReference type="NCBIfam" id="NF002469">
    <property type="entry name" value="PRK01712.1"/>
    <property type="match status" value="1"/>
</dbReference>
<dbReference type="PANTHER" id="PTHR34984:SF1">
    <property type="entry name" value="CARBON STORAGE REGULATOR"/>
    <property type="match status" value="1"/>
</dbReference>
<dbReference type="SUPFAM" id="SSF117130">
    <property type="entry name" value="CsrA-like"/>
    <property type="match status" value="1"/>
</dbReference>
<dbReference type="GO" id="GO:0006109">
    <property type="term" value="P:regulation of carbohydrate metabolic process"/>
    <property type="evidence" value="ECO:0007669"/>
    <property type="project" value="UniProtKB-UniRule"/>
</dbReference>
<comment type="similarity">
    <text evidence="5">Belongs to the CsrA/RsmA family.</text>
</comment>
<keyword evidence="5" id="KW-0678">Repressor</keyword>
<reference evidence="6 7" key="1">
    <citation type="submission" date="2016-08" db="EMBL/GenBank/DDBJ databases">
        <authorList>
            <person name="Seilhamer J.J."/>
        </authorList>
    </citation>
    <scope>NUCLEOTIDE SEQUENCE [LARGE SCALE GENOMIC DNA]</scope>
    <source>
        <strain evidence="6 7">KT-27</strain>
    </source>
</reference>
<dbReference type="GO" id="GO:0048027">
    <property type="term" value="F:mRNA 5'-UTR binding"/>
    <property type="evidence" value="ECO:0007669"/>
    <property type="project" value="UniProtKB-UniRule"/>
</dbReference>
<keyword evidence="4 5" id="KW-0010">Activator</keyword>
<sequence>MLVLTREVGQVIAINDDIQIVVVAIDHGIVRLGIDAPRDLPVHRCEIYKRIKARKVQEQ</sequence>
<accession>A0A2S3WHA9</accession>
<comment type="subcellular location">
    <subcellularLocation>
        <location evidence="5">Cytoplasm</location>
    </subcellularLocation>
</comment>
<comment type="subunit">
    <text evidence="5">Homodimer; the beta-strands of each monomer intercalate to form a hydrophobic core, while the alpha-helices form wings that extend away from the core.</text>
</comment>
<gene>
    <name evidence="5" type="primary">csrA</name>
    <name evidence="6" type="ORF">BGP80_21185</name>
</gene>
<comment type="caution">
    <text evidence="6">The sequence shown here is derived from an EMBL/GenBank/DDBJ whole genome shotgun (WGS) entry which is preliminary data.</text>
</comment>
<dbReference type="HAMAP" id="MF_00167">
    <property type="entry name" value="CsrA"/>
    <property type="match status" value="1"/>
</dbReference>
<dbReference type="InterPro" id="IPR003751">
    <property type="entry name" value="CsrA"/>
</dbReference>
<evidence type="ECO:0000256" key="4">
    <source>
        <dbReference type="ARBA" id="ARBA00023159"/>
    </source>
</evidence>